<evidence type="ECO:0000256" key="2">
    <source>
        <dbReference type="ARBA" id="ARBA00022552"/>
    </source>
</evidence>
<sequence length="838" mass="94532">MTTENVFKDMKDCVSSALIDTTRTAGQISNEDLTFHRSSTPSIIPLLEQQNTRLLQLARRLTWTATSETEVSAPPFPDIDSLEDNWQGIVDVFDSLLEKADACLDEYTGAIKRLSPSQEDKVQKAAPSAGKQRPSQAYRTQNIAKPQLLFNKVPTNDESEPFKPLLRSKPHAITPLDASLALVLSENGSTQYALHSCVSLIKAAQTSQNHVDNPCRHKHPYETEIKQSQYPAATYVRSDPIPYLPYATTDATFVDTPEAVVSMLQELQLANEIAVDLEHHDEHSYVGLVSLMQISTRDKDWIVDTLKPWREELQILNEVFTNPNILKIFHGAFMDMIWLQRDLGLYVVGLFDTFHASRSLGYPKNSLAHLLKHFADFDAAKQYQMADWRIRPLPEEMFNYARSDTHFLLYIYDNLRNELIEKSDRSPLEGNLIDVVLKNSKEESLQRYERPIYDFQHGLGAMGWYNMLCRTPALFSREQFAVFRAVHEWRDKVARQEDESLHQIMPKHVLYSIAREMPSDMPSLLGCSHPVSNIFQRRKQDLLSVIKTAKMVGVTGPEMKDLMQIVYPVHIDHVNSGGARQAVAESGTAIEEHQMPQATSQSNVLARANISSFWGTTIRSQGDTPRLHLHDESPRLALPLPHLTAEIFENYQARATAAPEVRPTGPSLRVEHDYTRNRKSKDDEIFVVKQAGGSRKRKAADQHNAPELFPSSTDVRVAAGATKEVEEVDRPPAAGHSNQHIELDRQLQRTAEEKHQRRLEKKRLKKETLLLHAEGVASNQDPGEAFDYVNAPSLLHASSENGDSIGGGVNPYSKSRDTPKGMRKTTREVSGKSLTFKG</sequence>
<dbReference type="PANTHER" id="PTHR12124">
    <property type="entry name" value="POLYMYOSITIS/SCLERODERMA AUTOANTIGEN-RELATED"/>
    <property type="match status" value="1"/>
</dbReference>
<accession>A0ABR4AI85</accession>
<feature type="region of interest" description="Disordered" evidence="9">
    <location>
        <begin position="690"/>
        <end position="761"/>
    </location>
</feature>
<dbReference type="Pfam" id="PF08066">
    <property type="entry name" value="PMC2NT"/>
    <property type="match status" value="1"/>
</dbReference>
<dbReference type="InterPro" id="IPR012337">
    <property type="entry name" value="RNaseH-like_sf"/>
</dbReference>
<dbReference type="CDD" id="cd06147">
    <property type="entry name" value="Rrp6p_like_exo"/>
    <property type="match status" value="1"/>
</dbReference>
<organism evidence="11 12">
    <name type="scientific">Stereocaulon virgatum</name>
    <dbReference type="NCBI Taxonomy" id="373712"/>
    <lineage>
        <taxon>Eukaryota</taxon>
        <taxon>Fungi</taxon>
        <taxon>Dikarya</taxon>
        <taxon>Ascomycota</taxon>
        <taxon>Pezizomycotina</taxon>
        <taxon>Lecanoromycetes</taxon>
        <taxon>OSLEUM clade</taxon>
        <taxon>Lecanoromycetidae</taxon>
        <taxon>Lecanorales</taxon>
        <taxon>Lecanorineae</taxon>
        <taxon>Stereocaulaceae</taxon>
        <taxon>Stereocaulon</taxon>
    </lineage>
</organism>
<reference evidence="11 12" key="1">
    <citation type="submission" date="2024-09" db="EMBL/GenBank/DDBJ databases">
        <title>Rethinking Asexuality: The Enigmatic Case of Functional Sexual Genes in Lepraria (Stereocaulaceae).</title>
        <authorList>
            <person name="Doellman M."/>
            <person name="Sun Y."/>
            <person name="Barcenas-Pena A."/>
            <person name="Lumbsch H.T."/>
            <person name="Grewe F."/>
        </authorList>
    </citation>
    <scope>NUCLEOTIDE SEQUENCE [LARGE SCALE GENOMIC DNA]</scope>
    <source>
        <strain evidence="11 12">Mercado 3170</strain>
    </source>
</reference>
<dbReference type="InterPro" id="IPR002121">
    <property type="entry name" value="HRDC_dom"/>
</dbReference>
<dbReference type="SMART" id="SM00341">
    <property type="entry name" value="HRDC"/>
    <property type="match status" value="1"/>
</dbReference>
<dbReference type="PANTHER" id="PTHR12124:SF47">
    <property type="entry name" value="EXOSOME COMPONENT 10"/>
    <property type="match status" value="1"/>
</dbReference>
<feature type="region of interest" description="Disordered" evidence="9">
    <location>
        <begin position="115"/>
        <end position="141"/>
    </location>
</feature>
<keyword evidence="2" id="KW-0698">rRNA processing</keyword>
<feature type="region of interest" description="Disordered" evidence="9">
    <location>
        <begin position="797"/>
        <end position="838"/>
    </location>
</feature>
<dbReference type="SMART" id="SM00474">
    <property type="entry name" value="35EXOc"/>
    <property type="match status" value="1"/>
</dbReference>
<evidence type="ECO:0000256" key="6">
    <source>
        <dbReference type="ARBA" id="ARBA00022839"/>
    </source>
</evidence>
<comment type="caution">
    <text evidence="11">The sequence shown here is derived from an EMBL/GenBank/DDBJ whole genome shotgun (WGS) entry which is preliminary data.</text>
</comment>
<keyword evidence="6" id="KW-0269">Exonuclease</keyword>
<comment type="similarity">
    <text evidence="8">Belongs to the exosome component 10/RRP6 family.</text>
</comment>
<dbReference type="Proteomes" id="UP001590950">
    <property type="component" value="Unassembled WGS sequence"/>
</dbReference>
<keyword evidence="5" id="KW-0271">Exosome</keyword>
<keyword evidence="4" id="KW-0378">Hydrolase</keyword>
<name>A0ABR4AI85_9LECA</name>
<dbReference type="InterPro" id="IPR012588">
    <property type="entry name" value="Exosome-assoc_fac_Rrp6_N"/>
</dbReference>
<dbReference type="InterPro" id="IPR044876">
    <property type="entry name" value="HRDC_dom_sf"/>
</dbReference>
<dbReference type="EMBL" id="JBEFKJ010000006">
    <property type="protein sequence ID" value="KAL2045479.1"/>
    <property type="molecule type" value="Genomic_DNA"/>
</dbReference>
<evidence type="ECO:0000313" key="12">
    <source>
        <dbReference type="Proteomes" id="UP001590950"/>
    </source>
</evidence>
<protein>
    <recommendedName>
        <fullName evidence="10">HRDC domain-containing protein</fullName>
    </recommendedName>
</protein>
<evidence type="ECO:0000256" key="4">
    <source>
        <dbReference type="ARBA" id="ARBA00022801"/>
    </source>
</evidence>
<feature type="domain" description="HRDC" evidence="10">
    <location>
        <begin position="476"/>
        <end position="556"/>
    </location>
</feature>
<evidence type="ECO:0000256" key="7">
    <source>
        <dbReference type="ARBA" id="ARBA00023242"/>
    </source>
</evidence>
<dbReference type="Pfam" id="PF00570">
    <property type="entry name" value="HRDC"/>
    <property type="match status" value="1"/>
</dbReference>
<feature type="compositionally biased region" description="Basic and acidic residues" evidence="9">
    <location>
        <begin position="739"/>
        <end position="755"/>
    </location>
</feature>
<evidence type="ECO:0000313" key="11">
    <source>
        <dbReference type="EMBL" id="KAL2045479.1"/>
    </source>
</evidence>
<keyword evidence="3" id="KW-0540">Nuclease</keyword>
<dbReference type="InterPro" id="IPR045092">
    <property type="entry name" value="Rrp6-like"/>
</dbReference>
<evidence type="ECO:0000256" key="8">
    <source>
        <dbReference type="ARBA" id="ARBA00043957"/>
    </source>
</evidence>
<evidence type="ECO:0000256" key="9">
    <source>
        <dbReference type="SAM" id="MobiDB-lite"/>
    </source>
</evidence>
<evidence type="ECO:0000259" key="10">
    <source>
        <dbReference type="PROSITE" id="PS50967"/>
    </source>
</evidence>
<dbReference type="InterPro" id="IPR010997">
    <property type="entry name" value="HRDC-like_sf"/>
</dbReference>
<dbReference type="InterPro" id="IPR049559">
    <property type="entry name" value="Rrp6p-like_exo"/>
</dbReference>
<comment type="subcellular location">
    <subcellularLocation>
        <location evidence="1">Nucleus</location>
    </subcellularLocation>
</comment>
<dbReference type="SUPFAM" id="SSF53098">
    <property type="entry name" value="Ribonuclease H-like"/>
    <property type="match status" value="1"/>
</dbReference>
<proteinExistence type="inferred from homology"/>
<keyword evidence="7" id="KW-0539">Nucleus</keyword>
<keyword evidence="12" id="KW-1185">Reference proteome</keyword>
<dbReference type="InterPro" id="IPR002562">
    <property type="entry name" value="3'-5'_exonuclease_dom"/>
</dbReference>
<evidence type="ECO:0000256" key="5">
    <source>
        <dbReference type="ARBA" id="ARBA00022835"/>
    </source>
</evidence>
<dbReference type="InterPro" id="IPR036397">
    <property type="entry name" value="RNaseH_sf"/>
</dbReference>
<dbReference type="Gene3D" id="1.10.150.80">
    <property type="entry name" value="HRDC domain"/>
    <property type="match status" value="1"/>
</dbReference>
<dbReference type="Gene3D" id="3.30.420.10">
    <property type="entry name" value="Ribonuclease H-like superfamily/Ribonuclease H"/>
    <property type="match status" value="1"/>
</dbReference>
<gene>
    <name evidence="11" type="ORF">N7G274_001907</name>
</gene>
<evidence type="ECO:0000256" key="1">
    <source>
        <dbReference type="ARBA" id="ARBA00004123"/>
    </source>
</evidence>
<dbReference type="PROSITE" id="PS50967">
    <property type="entry name" value="HRDC"/>
    <property type="match status" value="1"/>
</dbReference>
<dbReference type="Pfam" id="PF01612">
    <property type="entry name" value="DNA_pol_A_exo1"/>
    <property type="match status" value="1"/>
</dbReference>
<feature type="compositionally biased region" description="Basic and acidic residues" evidence="9">
    <location>
        <begin position="814"/>
        <end position="830"/>
    </location>
</feature>
<evidence type="ECO:0000256" key="3">
    <source>
        <dbReference type="ARBA" id="ARBA00022722"/>
    </source>
</evidence>
<dbReference type="SUPFAM" id="SSF47819">
    <property type="entry name" value="HRDC-like"/>
    <property type="match status" value="1"/>
</dbReference>